<dbReference type="SUPFAM" id="SSF64496">
    <property type="entry name" value="DNA-binding domain of intron-encoded endonucleases"/>
    <property type="match status" value="1"/>
</dbReference>
<evidence type="ECO:0000259" key="1">
    <source>
        <dbReference type="Pfam" id="PF07453"/>
    </source>
</evidence>
<accession>A0A4P8NPD4</accession>
<keyword evidence="2" id="KW-0378">Hydrolase</keyword>
<dbReference type="Gene3D" id="1.10.10.10">
    <property type="entry name" value="Winged helix-like DNA-binding domain superfamily/Winged helix DNA-binding domain"/>
    <property type="match status" value="1"/>
</dbReference>
<gene>
    <name evidence="2" type="primary">iorf111</name>
</gene>
<dbReference type="Pfam" id="PF07453">
    <property type="entry name" value="NUMOD1"/>
    <property type="match status" value="1"/>
</dbReference>
<dbReference type="SMART" id="SM00497">
    <property type="entry name" value="IENR1"/>
    <property type="match status" value="1"/>
</dbReference>
<dbReference type="InterPro" id="IPR003647">
    <property type="entry name" value="Intron_nuc_1_rpt"/>
</dbReference>
<geneLocation type="mitochondrion" evidence="2"/>
<dbReference type="AlphaFoldDB" id="A0A4P8NPD4"/>
<keyword evidence="2" id="KW-0496">Mitochondrion</keyword>
<dbReference type="EMBL" id="MK292694">
    <property type="protein sequence ID" value="QCQ69143.1"/>
    <property type="molecule type" value="Genomic_DNA"/>
</dbReference>
<sequence length="111" mass="13117">MSANFNEERKLQIGSLNKNRIYTPEEKHRLRISAYLRYENQPNLKARISKALSREVILYNMDGTIHSQYIGVRKMAKHFGCCHKTINKCIKNQTLFKNIGRIEYVDKSKDR</sequence>
<name>A0A4P8NPD4_9FUNG</name>
<dbReference type="InterPro" id="IPR010896">
    <property type="entry name" value="NUMOD1"/>
</dbReference>
<keyword evidence="2" id="KW-0255">Endonuclease</keyword>
<reference evidence="2" key="1">
    <citation type="journal article" date="2018" name="BMC Evol. Biol.">
        <title>The linear mitochondrial genome of the quarantine chytrid Synchytrium endobioticum; insights into the evolution and recent history of an obligate biotrophic plant pathogen.</title>
        <authorList>
            <person name="van de Vossenberg B.T.L.H."/>
            <person name="Brankovics B."/>
            <person name="Nguyen H.D.T."/>
            <person name="van Gent-Pelzer M.P.E."/>
            <person name="Smith D."/>
            <person name="Dadej K."/>
            <person name="Przetakiewicz J."/>
            <person name="Kreuze J.F."/>
            <person name="Boerma M."/>
            <person name="van Leeuwen G.C.M."/>
            <person name="Andre Levesque C."/>
            <person name="van der Lee T.A.J."/>
        </authorList>
    </citation>
    <scope>NUCLEOTIDE SEQUENCE</scope>
    <source>
        <strain evidence="2">CBS 809.83</strain>
    </source>
</reference>
<dbReference type="GO" id="GO:0004519">
    <property type="term" value="F:endonuclease activity"/>
    <property type="evidence" value="ECO:0007669"/>
    <property type="project" value="UniProtKB-KW"/>
</dbReference>
<proteinExistence type="predicted"/>
<dbReference type="InterPro" id="IPR036388">
    <property type="entry name" value="WH-like_DNA-bd_sf"/>
</dbReference>
<organism evidence="2">
    <name type="scientific">Powellomyces hirtus</name>
    <dbReference type="NCBI Taxonomy" id="109895"/>
    <lineage>
        <taxon>Eukaryota</taxon>
        <taxon>Fungi</taxon>
        <taxon>Fungi incertae sedis</taxon>
        <taxon>Chytridiomycota</taxon>
        <taxon>Chytridiomycota incertae sedis</taxon>
        <taxon>Chytridiomycetes</taxon>
        <taxon>Spizellomycetales</taxon>
        <taxon>Powellomycetaceae</taxon>
        <taxon>Powellomyces</taxon>
    </lineage>
</organism>
<protein>
    <submittedName>
        <fullName evidence="2">Homing endonuclease</fullName>
    </submittedName>
</protein>
<evidence type="ECO:0000313" key="2">
    <source>
        <dbReference type="EMBL" id="QCQ69143.1"/>
    </source>
</evidence>
<feature type="domain" description="Nuclease-associated modular DNA-binding 1" evidence="1">
    <location>
        <begin position="55"/>
        <end position="90"/>
    </location>
</feature>
<keyword evidence="2" id="KW-0540">Nuclease</keyword>